<dbReference type="Proteomes" id="UP000193928">
    <property type="component" value="Unassembled WGS sequence"/>
</dbReference>
<dbReference type="RefSeq" id="WP_069435242.1">
    <property type="nucleotide sequence ID" value="NZ_JACKSU010000076.1"/>
</dbReference>
<reference evidence="1 2" key="1">
    <citation type="submission" date="2016-01" db="EMBL/GenBank/DDBJ databases">
        <title>The new phylogeny of the genus Mycobacterium.</title>
        <authorList>
            <person name="Tarcisio F."/>
            <person name="Conor M."/>
            <person name="Antonella G."/>
            <person name="Elisabetta G."/>
            <person name="Giulia F.S."/>
            <person name="Sara T."/>
            <person name="Anna F."/>
            <person name="Clotilde B."/>
            <person name="Roberto B."/>
            <person name="Veronica D.S."/>
            <person name="Fabio R."/>
            <person name="Monica P."/>
            <person name="Olivier J."/>
            <person name="Enrico T."/>
            <person name="Nicola S."/>
        </authorList>
    </citation>
    <scope>NUCLEOTIDE SEQUENCE [LARGE SCALE GENOMIC DNA]</scope>
    <source>
        <strain evidence="1 2">DSM 44160</strain>
    </source>
</reference>
<sequence length="120" mass="13207">MKILSDEQYRVLSIIAVCNDSSYHPTAEQVMLWHDNPTPKEATYRDADGSIVSASSLTYMPALKDSFAAIAKFAAGMRAGVQRQLRDMELVSSTESLVQHMVRLTWIKEVPSSGATVDDG</sequence>
<organism evidence="1 2">
    <name type="scientific">Mycobacterium gordonae</name>
    <dbReference type="NCBI Taxonomy" id="1778"/>
    <lineage>
        <taxon>Bacteria</taxon>
        <taxon>Bacillati</taxon>
        <taxon>Actinomycetota</taxon>
        <taxon>Actinomycetes</taxon>
        <taxon>Mycobacteriales</taxon>
        <taxon>Mycobacteriaceae</taxon>
        <taxon>Mycobacterium</taxon>
    </lineage>
</organism>
<accession>A0A1X1X191</accession>
<comment type="caution">
    <text evidence="1">The sequence shown here is derived from an EMBL/GenBank/DDBJ whole genome shotgun (WGS) entry which is preliminary data.</text>
</comment>
<evidence type="ECO:0000313" key="2">
    <source>
        <dbReference type="Proteomes" id="UP000193928"/>
    </source>
</evidence>
<proteinExistence type="predicted"/>
<keyword evidence="2" id="KW-1185">Reference proteome</keyword>
<dbReference type="EMBL" id="LQOY01000048">
    <property type="protein sequence ID" value="ORV92632.1"/>
    <property type="molecule type" value="Genomic_DNA"/>
</dbReference>
<dbReference type="AlphaFoldDB" id="A0A1X1X191"/>
<name>A0A1X1X191_MYCGO</name>
<protein>
    <submittedName>
        <fullName evidence="1">Uncharacterized protein</fullName>
    </submittedName>
</protein>
<evidence type="ECO:0000313" key="1">
    <source>
        <dbReference type="EMBL" id="ORV92632.1"/>
    </source>
</evidence>
<gene>
    <name evidence="1" type="ORF">AWC08_19205</name>
</gene>